<evidence type="ECO:0000259" key="2">
    <source>
        <dbReference type="PROSITE" id="PS50835"/>
    </source>
</evidence>
<dbReference type="InterPro" id="IPR013783">
    <property type="entry name" value="Ig-like_fold"/>
</dbReference>
<protein>
    <recommendedName>
        <fullName evidence="2">Ig-like domain-containing protein</fullName>
    </recommendedName>
</protein>
<evidence type="ECO:0000313" key="3">
    <source>
        <dbReference type="Ensembl" id="ENSHBUP00000014467.1"/>
    </source>
</evidence>
<keyword evidence="1" id="KW-0393">Immunoglobulin domain</keyword>
<evidence type="ECO:0000256" key="1">
    <source>
        <dbReference type="ARBA" id="ARBA00023319"/>
    </source>
</evidence>
<dbReference type="AlphaFoldDB" id="A0A3Q2VQG3"/>
<proteinExistence type="predicted"/>
<dbReference type="InterPro" id="IPR007110">
    <property type="entry name" value="Ig-like_dom"/>
</dbReference>
<dbReference type="PANTHER" id="PTHR23411">
    <property type="entry name" value="TAPASIN"/>
    <property type="match status" value="1"/>
</dbReference>
<dbReference type="Proteomes" id="UP000264840">
    <property type="component" value="Unplaced"/>
</dbReference>
<organism evidence="3 4">
    <name type="scientific">Haplochromis burtoni</name>
    <name type="common">Burton's mouthbrooder</name>
    <name type="synonym">Chromis burtoni</name>
    <dbReference type="NCBI Taxonomy" id="8153"/>
    <lineage>
        <taxon>Eukaryota</taxon>
        <taxon>Metazoa</taxon>
        <taxon>Chordata</taxon>
        <taxon>Craniata</taxon>
        <taxon>Vertebrata</taxon>
        <taxon>Euteleostomi</taxon>
        <taxon>Actinopterygii</taxon>
        <taxon>Neopterygii</taxon>
        <taxon>Teleostei</taxon>
        <taxon>Neoteleostei</taxon>
        <taxon>Acanthomorphata</taxon>
        <taxon>Ovalentaria</taxon>
        <taxon>Cichlomorphae</taxon>
        <taxon>Cichliformes</taxon>
        <taxon>Cichlidae</taxon>
        <taxon>African cichlids</taxon>
        <taxon>Pseudocrenilabrinae</taxon>
        <taxon>Haplochromini</taxon>
        <taxon>Haplochromis</taxon>
    </lineage>
</organism>
<dbReference type="PROSITE" id="PS50835">
    <property type="entry name" value="IG_LIKE"/>
    <property type="match status" value="1"/>
</dbReference>
<dbReference type="SUPFAM" id="SSF48726">
    <property type="entry name" value="Immunoglobulin"/>
    <property type="match status" value="1"/>
</dbReference>
<feature type="domain" description="Ig-like" evidence="2">
    <location>
        <begin position="7"/>
        <end position="98"/>
    </location>
</feature>
<dbReference type="InterPro" id="IPR003597">
    <property type="entry name" value="Ig_C1-set"/>
</dbReference>
<dbReference type="Ensembl" id="ENSHBUT00000022484.1">
    <property type="protein sequence ID" value="ENSHBUP00000014467.1"/>
    <property type="gene ID" value="ENSHBUG00000016328.1"/>
</dbReference>
<dbReference type="InterPro" id="IPR036179">
    <property type="entry name" value="Ig-like_dom_sf"/>
</dbReference>
<reference evidence="3" key="1">
    <citation type="submission" date="2025-08" db="UniProtKB">
        <authorList>
            <consortium name="Ensembl"/>
        </authorList>
    </citation>
    <scope>IDENTIFICATION</scope>
</reference>
<dbReference type="OMA" id="NASHWST"/>
<sequence length="104" mass="11192">LSTPSTPTVFPLIPCGSKGGDMVTIGCLATGFNSPLVTFSWKKAGSTLTDFTEYPAVQKGNVYTGVSQLQVSRNEWDSQQNFQCVVTHNNTDSSADIKKPCKTN</sequence>
<dbReference type="Pfam" id="PF07654">
    <property type="entry name" value="C1-set"/>
    <property type="match status" value="1"/>
</dbReference>
<dbReference type="SMART" id="SM00407">
    <property type="entry name" value="IGc1"/>
    <property type="match status" value="1"/>
</dbReference>
<name>A0A3Q2VQG3_HAPBU</name>
<dbReference type="InterPro" id="IPR050380">
    <property type="entry name" value="Immune_Resp_Modulators"/>
</dbReference>
<dbReference type="Gene3D" id="2.60.40.10">
    <property type="entry name" value="Immunoglobulins"/>
    <property type="match status" value="1"/>
</dbReference>
<evidence type="ECO:0000313" key="4">
    <source>
        <dbReference type="Proteomes" id="UP000264840"/>
    </source>
</evidence>
<dbReference type="GeneTree" id="ENSGT00940000174865"/>
<keyword evidence="4" id="KW-1185">Reference proteome</keyword>
<accession>A0A3Q2VQG3</accession>
<reference evidence="3" key="2">
    <citation type="submission" date="2025-09" db="UniProtKB">
        <authorList>
            <consortium name="Ensembl"/>
        </authorList>
    </citation>
    <scope>IDENTIFICATION</scope>
</reference>